<dbReference type="Proteomes" id="UP000070133">
    <property type="component" value="Unassembled WGS sequence"/>
</dbReference>
<reference evidence="2 3" key="1">
    <citation type="submission" date="2015-07" db="EMBL/GenBank/DDBJ databases">
        <title>Comparative genomics of the Sigatoka disease complex on banana suggests a link between parallel evolutionary changes in Pseudocercospora fijiensis and Pseudocercospora eumusae and increased virulence on the banana host.</title>
        <authorList>
            <person name="Chang T.-C."/>
            <person name="Salvucci A."/>
            <person name="Crous P.W."/>
            <person name="Stergiopoulos I."/>
        </authorList>
    </citation>
    <scope>NUCLEOTIDE SEQUENCE [LARGE SCALE GENOMIC DNA]</scope>
    <source>
        <strain evidence="2 3">CBS 114824</strain>
    </source>
</reference>
<evidence type="ECO:0000313" key="2">
    <source>
        <dbReference type="EMBL" id="KXT00628.1"/>
    </source>
</evidence>
<proteinExistence type="predicted"/>
<evidence type="ECO:0000256" key="1">
    <source>
        <dbReference type="SAM" id="SignalP"/>
    </source>
</evidence>
<gene>
    <name evidence="2" type="ORF">AC578_3164</name>
</gene>
<keyword evidence="3" id="KW-1185">Reference proteome</keyword>
<evidence type="ECO:0008006" key="4">
    <source>
        <dbReference type="Google" id="ProtNLM"/>
    </source>
</evidence>
<feature type="chain" id="PRO_5007806518" description="F-box domain-containing protein" evidence="1">
    <location>
        <begin position="21"/>
        <end position="387"/>
    </location>
</feature>
<accession>A0A139HDW4</accession>
<sequence length="387" mass="43152">MRASLVAAALAISCASFSNADIPGFRKTSQIPLTSTCPLAPSDLLNITIGPTHDWSQTSEALSTFAECADQLHTTRELSINISIPFEAPPSRIKARLDEIMQAIDSGIVDRFTMHRTVAFKIRPPQNTVDQAEFREHGYAEYNYRQEDFNTHGPSKSDLETADGIDRRRFDFMSPFKPETAQLALKNFQDSLTPTVLAIPPPTQLLNTLTTVLKSTTNLETLRLRIHPPEHQVISQINQTFHTNNLTLPSIKSLHLSPGTHFLTAFTPKITSITSIGVFNTTSALNLIRSSPKFLQSLSLRTRWDERKLQAMVENCPNLTTLHMLSPAPHGQMLKYRRKYPYGGVESALLAPTKRVPCPRKSLGPRGPRNVTRLFEELPGLATLVFT</sequence>
<dbReference type="AlphaFoldDB" id="A0A139HDW4"/>
<comment type="caution">
    <text evidence="2">The sequence shown here is derived from an EMBL/GenBank/DDBJ whole genome shotgun (WGS) entry which is preliminary data.</text>
</comment>
<dbReference type="EMBL" id="LFZN01000070">
    <property type="protein sequence ID" value="KXT00628.1"/>
    <property type="molecule type" value="Genomic_DNA"/>
</dbReference>
<organism evidence="2 3">
    <name type="scientific">Pseudocercospora eumusae</name>
    <dbReference type="NCBI Taxonomy" id="321146"/>
    <lineage>
        <taxon>Eukaryota</taxon>
        <taxon>Fungi</taxon>
        <taxon>Dikarya</taxon>
        <taxon>Ascomycota</taxon>
        <taxon>Pezizomycotina</taxon>
        <taxon>Dothideomycetes</taxon>
        <taxon>Dothideomycetidae</taxon>
        <taxon>Mycosphaerellales</taxon>
        <taxon>Mycosphaerellaceae</taxon>
        <taxon>Pseudocercospora</taxon>
    </lineage>
</organism>
<dbReference type="Gene3D" id="3.80.10.10">
    <property type="entry name" value="Ribonuclease Inhibitor"/>
    <property type="match status" value="1"/>
</dbReference>
<dbReference type="OrthoDB" id="3636801at2759"/>
<keyword evidence="1" id="KW-0732">Signal</keyword>
<evidence type="ECO:0000313" key="3">
    <source>
        <dbReference type="Proteomes" id="UP000070133"/>
    </source>
</evidence>
<name>A0A139HDW4_9PEZI</name>
<dbReference type="InterPro" id="IPR032675">
    <property type="entry name" value="LRR_dom_sf"/>
</dbReference>
<feature type="signal peptide" evidence="1">
    <location>
        <begin position="1"/>
        <end position="20"/>
    </location>
</feature>
<protein>
    <recommendedName>
        <fullName evidence="4">F-box domain-containing protein</fullName>
    </recommendedName>
</protein>